<organism evidence="2 3">
    <name type="scientific">Streptomyces iakyrus</name>
    <dbReference type="NCBI Taxonomy" id="68219"/>
    <lineage>
        <taxon>Bacteria</taxon>
        <taxon>Bacillati</taxon>
        <taxon>Actinomycetota</taxon>
        <taxon>Actinomycetes</taxon>
        <taxon>Kitasatosporales</taxon>
        <taxon>Streptomycetaceae</taxon>
        <taxon>Streptomyces</taxon>
    </lineage>
</organism>
<evidence type="ECO:0000259" key="1">
    <source>
        <dbReference type="Pfam" id="PF12802"/>
    </source>
</evidence>
<accession>A0ABW8FRX7</accession>
<reference evidence="2 3" key="1">
    <citation type="submission" date="2024-10" db="EMBL/GenBank/DDBJ databases">
        <title>The Natural Products Discovery Center: Release of the First 8490 Sequenced Strains for Exploring Actinobacteria Biosynthetic Diversity.</title>
        <authorList>
            <person name="Kalkreuter E."/>
            <person name="Kautsar S.A."/>
            <person name="Yang D."/>
            <person name="Bader C.D."/>
            <person name="Teijaro C.N."/>
            <person name="Fluegel L."/>
            <person name="Davis C.M."/>
            <person name="Simpson J.R."/>
            <person name="Lauterbach L."/>
            <person name="Steele A.D."/>
            <person name="Gui C."/>
            <person name="Meng S."/>
            <person name="Li G."/>
            <person name="Viehrig K."/>
            <person name="Ye F."/>
            <person name="Su P."/>
            <person name="Kiefer A.F."/>
            <person name="Nichols A."/>
            <person name="Cepeda A.J."/>
            <person name="Yan W."/>
            <person name="Fan B."/>
            <person name="Jiang Y."/>
            <person name="Adhikari A."/>
            <person name="Zheng C.-J."/>
            <person name="Schuster L."/>
            <person name="Cowan T.M."/>
            <person name="Smanski M.J."/>
            <person name="Chevrette M.G."/>
            <person name="De Carvalho L.P.S."/>
            <person name="Shen B."/>
        </authorList>
    </citation>
    <scope>NUCLEOTIDE SEQUENCE [LARGE SCALE GENOMIC DNA]</scope>
    <source>
        <strain evidence="2 3">NPDC089932</strain>
    </source>
</reference>
<protein>
    <submittedName>
        <fullName evidence="2">MarR family transcriptional regulator</fullName>
    </submittedName>
</protein>
<evidence type="ECO:0000313" key="2">
    <source>
        <dbReference type="EMBL" id="MFJ4084856.1"/>
    </source>
</evidence>
<dbReference type="Gene3D" id="1.10.10.10">
    <property type="entry name" value="Winged helix-like DNA-binding domain superfamily/Winged helix DNA-binding domain"/>
    <property type="match status" value="1"/>
</dbReference>
<dbReference type="SUPFAM" id="SSF46785">
    <property type="entry name" value="Winged helix' DNA-binding domain"/>
    <property type="match status" value="1"/>
</dbReference>
<dbReference type="EMBL" id="JBIVGG010000022">
    <property type="protein sequence ID" value="MFJ4084856.1"/>
    <property type="molecule type" value="Genomic_DNA"/>
</dbReference>
<dbReference type="InterPro" id="IPR000835">
    <property type="entry name" value="HTH_MarR-typ"/>
</dbReference>
<comment type="caution">
    <text evidence="2">The sequence shown here is derived from an EMBL/GenBank/DDBJ whole genome shotgun (WGS) entry which is preliminary data.</text>
</comment>
<evidence type="ECO:0000313" key="3">
    <source>
        <dbReference type="Proteomes" id="UP001617511"/>
    </source>
</evidence>
<dbReference type="InterPro" id="IPR036390">
    <property type="entry name" value="WH_DNA-bd_sf"/>
</dbReference>
<dbReference type="RefSeq" id="WP_402076208.1">
    <property type="nucleotide sequence ID" value="NZ_JBIVGG010000022.1"/>
</dbReference>
<dbReference type="Pfam" id="PF12802">
    <property type="entry name" value="MarR_2"/>
    <property type="match status" value="1"/>
</dbReference>
<keyword evidence="3" id="KW-1185">Reference proteome</keyword>
<dbReference type="Proteomes" id="UP001617511">
    <property type="component" value="Unassembled WGS sequence"/>
</dbReference>
<name>A0ABW8FRX7_9ACTN</name>
<gene>
    <name evidence="2" type="ORF">ACIP2Z_38685</name>
</gene>
<sequence length="92" mass="10426">MTATATAARKLSDRAHRIVFELALHDGQWVDVADIYTRLGLTSHQVRNALKELISAEMAERERRPVASDTGCRRTHRTYFRLTDETPSEVSA</sequence>
<proteinExistence type="predicted"/>
<dbReference type="InterPro" id="IPR036388">
    <property type="entry name" value="WH-like_DNA-bd_sf"/>
</dbReference>
<feature type="domain" description="HTH marR-type" evidence="1">
    <location>
        <begin position="11"/>
        <end position="65"/>
    </location>
</feature>